<reference evidence="2" key="1">
    <citation type="journal article" date="2023" name="G3 (Bethesda)">
        <title>A reference genome for the long-term kleptoplast-retaining sea slug Elysia crispata morphotype clarki.</title>
        <authorList>
            <person name="Eastman K.E."/>
            <person name="Pendleton A.L."/>
            <person name="Shaikh M.A."/>
            <person name="Suttiyut T."/>
            <person name="Ogas R."/>
            <person name="Tomko P."/>
            <person name="Gavelis G."/>
            <person name="Widhalm J.R."/>
            <person name="Wisecaver J.H."/>
        </authorList>
    </citation>
    <scope>NUCLEOTIDE SEQUENCE</scope>
    <source>
        <strain evidence="2">ECLA1</strain>
    </source>
</reference>
<sequence>MSSSGRDLNAPLAAHHPTTLKHSNYRRQKRGEAHREMDIKSAISAKGRVELFGRVKQPLGILTKKIIEGYEKPVKWRGPRYCYLIRRFISW</sequence>
<name>A0AAE1E4M1_9GAST</name>
<evidence type="ECO:0000313" key="2">
    <source>
        <dbReference type="EMBL" id="KAK3792703.1"/>
    </source>
</evidence>
<protein>
    <submittedName>
        <fullName evidence="2">Uncharacterized protein</fullName>
    </submittedName>
</protein>
<dbReference type="AlphaFoldDB" id="A0AAE1E4M1"/>
<proteinExistence type="predicted"/>
<dbReference type="Proteomes" id="UP001283361">
    <property type="component" value="Unassembled WGS sequence"/>
</dbReference>
<evidence type="ECO:0000256" key="1">
    <source>
        <dbReference type="SAM" id="MobiDB-lite"/>
    </source>
</evidence>
<keyword evidence="3" id="KW-1185">Reference proteome</keyword>
<comment type="caution">
    <text evidence="2">The sequence shown here is derived from an EMBL/GenBank/DDBJ whole genome shotgun (WGS) entry which is preliminary data.</text>
</comment>
<evidence type="ECO:0000313" key="3">
    <source>
        <dbReference type="Proteomes" id="UP001283361"/>
    </source>
</evidence>
<accession>A0AAE1E4M1</accession>
<feature type="region of interest" description="Disordered" evidence="1">
    <location>
        <begin position="1"/>
        <end position="34"/>
    </location>
</feature>
<gene>
    <name evidence="2" type="ORF">RRG08_004069</name>
</gene>
<organism evidence="2 3">
    <name type="scientific">Elysia crispata</name>
    <name type="common">lettuce slug</name>
    <dbReference type="NCBI Taxonomy" id="231223"/>
    <lineage>
        <taxon>Eukaryota</taxon>
        <taxon>Metazoa</taxon>
        <taxon>Spiralia</taxon>
        <taxon>Lophotrochozoa</taxon>
        <taxon>Mollusca</taxon>
        <taxon>Gastropoda</taxon>
        <taxon>Heterobranchia</taxon>
        <taxon>Euthyneura</taxon>
        <taxon>Panpulmonata</taxon>
        <taxon>Sacoglossa</taxon>
        <taxon>Placobranchoidea</taxon>
        <taxon>Plakobranchidae</taxon>
        <taxon>Elysia</taxon>
    </lineage>
</organism>
<dbReference type="EMBL" id="JAWDGP010001342">
    <property type="protein sequence ID" value="KAK3792703.1"/>
    <property type="molecule type" value="Genomic_DNA"/>
</dbReference>